<reference evidence="5" key="1">
    <citation type="submission" date="2011-04" db="EMBL/GenBank/DDBJ databases">
        <title>Evolution of plant cell wall degrading machinery underlies the functional diversity of forest fungi.</title>
        <authorList>
            <consortium name="US DOE Joint Genome Institute (JGI-PGF)"/>
            <person name="Eastwood D.C."/>
            <person name="Floudas D."/>
            <person name="Binder M."/>
            <person name="Majcherczyk A."/>
            <person name="Schneider P."/>
            <person name="Aerts A."/>
            <person name="Asiegbu F.O."/>
            <person name="Baker S.E."/>
            <person name="Barry K."/>
            <person name="Bendiksby M."/>
            <person name="Blumentritt M."/>
            <person name="Coutinho P.M."/>
            <person name="Cullen D."/>
            <person name="Cullen D."/>
            <person name="Gathman A."/>
            <person name="Goodell B."/>
            <person name="Henrissat B."/>
            <person name="Ihrmark K."/>
            <person name="Kauserud H."/>
            <person name="Kohler A."/>
            <person name="LaButti K."/>
            <person name="Lapidus A."/>
            <person name="Lavin J.L."/>
            <person name="Lee Y.-H."/>
            <person name="Lindquist E."/>
            <person name="Lilly W."/>
            <person name="Lucas S."/>
            <person name="Morin E."/>
            <person name="Murat C."/>
            <person name="Oguiza J.A."/>
            <person name="Park J."/>
            <person name="Pisabarro A.G."/>
            <person name="Riley R."/>
            <person name="Rosling A."/>
            <person name="Salamov A."/>
            <person name="Schmidt O."/>
            <person name="Schmutz J."/>
            <person name="Skrede I."/>
            <person name="Stenlid J."/>
            <person name="Wiebenga A."/>
            <person name="Xie X."/>
            <person name="Kues U."/>
            <person name="Hibbett D.S."/>
            <person name="Hoffmeister D."/>
            <person name="Hogberg N."/>
            <person name="Martin F."/>
            <person name="Grigoriev I.V."/>
            <person name="Watkinson S.C."/>
        </authorList>
    </citation>
    <scope>NUCLEOTIDE SEQUENCE</scope>
    <source>
        <strain evidence="5">S7.9</strain>
    </source>
</reference>
<dbReference type="AlphaFoldDB" id="F8NWX5"/>
<name>F8NWX5_SERL9</name>
<evidence type="ECO:0000256" key="3">
    <source>
        <dbReference type="ARBA" id="ARBA00023140"/>
    </source>
</evidence>
<evidence type="ECO:0000256" key="4">
    <source>
        <dbReference type="ARBA" id="ARBA00046271"/>
    </source>
</evidence>
<dbReference type="KEGG" id="sla:SERLADRAFT_467784"/>
<comment type="subcellular location">
    <subcellularLocation>
        <location evidence="4">Peroxisome membrane</location>
    </subcellularLocation>
</comment>
<dbReference type="RefSeq" id="XP_007318469.1">
    <property type="nucleotide sequence ID" value="XM_007318407.1"/>
</dbReference>
<evidence type="ECO:0000256" key="1">
    <source>
        <dbReference type="ARBA" id="ARBA00022593"/>
    </source>
</evidence>
<dbReference type="HOGENOM" id="CLU_052213_3_0_1"/>
<dbReference type="OrthoDB" id="10005898at2759"/>
<gene>
    <name evidence="5" type="ORF">SERLADRAFT_467784</name>
</gene>
<dbReference type="Pfam" id="PF05648">
    <property type="entry name" value="PEX11"/>
    <property type="match status" value="1"/>
</dbReference>
<organism>
    <name type="scientific">Serpula lacrymans var. lacrymans (strain S7.9)</name>
    <name type="common">Dry rot fungus</name>
    <dbReference type="NCBI Taxonomy" id="578457"/>
    <lineage>
        <taxon>Eukaryota</taxon>
        <taxon>Fungi</taxon>
        <taxon>Dikarya</taxon>
        <taxon>Basidiomycota</taxon>
        <taxon>Agaricomycotina</taxon>
        <taxon>Agaricomycetes</taxon>
        <taxon>Agaricomycetidae</taxon>
        <taxon>Boletales</taxon>
        <taxon>Coniophorineae</taxon>
        <taxon>Serpulaceae</taxon>
        <taxon>Serpula</taxon>
    </lineage>
</organism>
<keyword evidence="1" id="KW-0962">Peroxisome biogenesis</keyword>
<dbReference type="PANTHER" id="PTHR12652:SF25">
    <property type="entry name" value="MICROBODY (PEROXISOME) PROLIFERATION PROTEIN PEROXIN 11C (EUROFUNG)"/>
    <property type="match status" value="1"/>
</dbReference>
<proteinExistence type="predicted"/>
<dbReference type="Proteomes" id="UP000008064">
    <property type="component" value="Unassembled WGS sequence"/>
</dbReference>
<sequence length="310" mass="35759">MSRKQLNLARLNDIVLGSFAFVPSSETLDHLIRYLSTWSGSDKFLMIIQYAIKLVIPFLNMRSRLQHRAGLRKDTSSYTAQSLKKFDGLISDSKMLWRLWGILPIVQWLISMERNPPPTRKLLTIERLQGWSMLVYYPLEHLYYLRAHELIPAIIPSVASFFNRSSKPTSLNANALSLWSCRFWAIYVFLQFAHLSEDRKLLKLREKNLKKGKGLAPEEKEDIRNRWDAYWNEFIVNVGYLPLTIHWSLEQGLFKDEVWVGLFGLIAGIASFRSGWKATALAPAANLLPAEVPDHTDFSVIEKQDSSITM</sequence>
<accession>F8NWX5</accession>
<keyword evidence="2" id="KW-0472">Membrane</keyword>
<evidence type="ECO:0000313" key="5">
    <source>
        <dbReference type="EMBL" id="EGO24450.1"/>
    </source>
</evidence>
<dbReference type="GO" id="GO:0016559">
    <property type="term" value="P:peroxisome fission"/>
    <property type="evidence" value="ECO:0007669"/>
    <property type="project" value="InterPro"/>
</dbReference>
<dbReference type="PANTHER" id="PTHR12652">
    <property type="entry name" value="PEROXISOMAL BIOGENESIS FACTOR 11"/>
    <property type="match status" value="1"/>
</dbReference>
<protein>
    <submittedName>
        <fullName evidence="5">Uncharacterized protein</fullName>
    </submittedName>
</protein>
<dbReference type="GO" id="GO:0005778">
    <property type="term" value="C:peroxisomal membrane"/>
    <property type="evidence" value="ECO:0007669"/>
    <property type="project" value="UniProtKB-SubCell"/>
</dbReference>
<dbReference type="EMBL" id="GL945434">
    <property type="protein sequence ID" value="EGO24450.1"/>
    <property type="molecule type" value="Genomic_DNA"/>
</dbReference>
<evidence type="ECO:0000256" key="2">
    <source>
        <dbReference type="ARBA" id="ARBA00023136"/>
    </source>
</evidence>
<dbReference type="GeneID" id="18819287"/>
<keyword evidence="3" id="KW-0576">Peroxisome</keyword>
<dbReference type="InterPro" id="IPR008733">
    <property type="entry name" value="PEX11"/>
</dbReference>